<dbReference type="EMBL" id="GG749453">
    <property type="protein sequence ID" value="EGE83723.1"/>
    <property type="molecule type" value="Genomic_DNA"/>
</dbReference>
<proteinExistence type="predicted"/>
<evidence type="ECO:0000256" key="1">
    <source>
        <dbReference type="SAM" id="MobiDB-lite"/>
    </source>
</evidence>
<feature type="region of interest" description="Disordered" evidence="1">
    <location>
        <begin position="88"/>
        <end position="111"/>
    </location>
</feature>
<sequence>MALCFHNKCHHSAHTEQFVSKQHIIMNNDTSSYILLIISLLKLSHVDRFIFTDDSELNIESLIENLKNVIMKELSVPCVTESLTFSSPFSVPSSAAPSQSSTPVPVSGSPAPATSVPATLTSATPGFAVSAFVTSSL</sequence>
<dbReference type="Proteomes" id="UP000007802">
    <property type="component" value="Unassembled WGS sequence"/>
</dbReference>
<organism evidence="2">
    <name type="scientific">Ajellomyces dermatitidis (strain ATCC 18188 / CBS 674.68)</name>
    <name type="common">Blastomyces dermatitidis</name>
    <dbReference type="NCBI Taxonomy" id="653446"/>
    <lineage>
        <taxon>Eukaryota</taxon>
        <taxon>Fungi</taxon>
        <taxon>Dikarya</taxon>
        <taxon>Ascomycota</taxon>
        <taxon>Pezizomycotina</taxon>
        <taxon>Eurotiomycetes</taxon>
        <taxon>Eurotiomycetidae</taxon>
        <taxon>Onygenales</taxon>
        <taxon>Ajellomycetaceae</taxon>
        <taxon>Blastomyces</taxon>
    </lineage>
</organism>
<protein>
    <submittedName>
        <fullName evidence="2">Uncharacterized protein</fullName>
    </submittedName>
</protein>
<accession>F2TKG0</accession>
<reference evidence="2" key="1">
    <citation type="submission" date="2010-03" db="EMBL/GenBank/DDBJ databases">
        <title>Annotation of Blastomyces dermatitidis strain ATCC 18188.</title>
        <authorList>
            <consortium name="The Broad Institute Genome Sequencing Platform"/>
            <consortium name="Broad Institute Genome Sequencing Center for Infectious Disease."/>
            <person name="Cuomo C."/>
            <person name="Klein B."/>
            <person name="Sullivan T."/>
            <person name="Heitman J."/>
            <person name="Young S."/>
            <person name="Zeng Q."/>
            <person name="Gargeya S."/>
            <person name="Alvarado L."/>
            <person name="Berlin A.M."/>
            <person name="Chapman S.B."/>
            <person name="Chen Z."/>
            <person name="Freedman E."/>
            <person name="Gellesch M."/>
            <person name="Goldberg J."/>
            <person name="Griggs A."/>
            <person name="Gujja S."/>
            <person name="Heilman E."/>
            <person name="Heiman D."/>
            <person name="Howarth C."/>
            <person name="Mehta T."/>
            <person name="Neiman D."/>
            <person name="Pearson M."/>
            <person name="Roberts A."/>
            <person name="Saif S."/>
            <person name="Shea T."/>
            <person name="Shenoy N."/>
            <person name="Sisk P."/>
            <person name="Stolte C."/>
            <person name="Sykes S."/>
            <person name="White J."/>
            <person name="Yandava C."/>
            <person name="Haas B."/>
            <person name="Nusbaum C."/>
            <person name="Birren B."/>
        </authorList>
    </citation>
    <scope>NUCLEOTIDE SEQUENCE [LARGE SCALE GENOMIC DNA]</scope>
    <source>
        <strain evidence="2">ATCC 18188</strain>
    </source>
</reference>
<dbReference type="AlphaFoldDB" id="F2TKG0"/>
<gene>
    <name evidence="2" type="ORF">BDDG_06668</name>
</gene>
<evidence type="ECO:0000313" key="2">
    <source>
        <dbReference type="EMBL" id="EGE83723.1"/>
    </source>
</evidence>
<name>F2TKG0_AJEDA</name>
<dbReference type="HOGENOM" id="CLU_044088_2_0_1"/>